<accession>A0ACC2RVY3</accession>
<keyword evidence="2" id="KW-1185">Reference proteome</keyword>
<comment type="caution">
    <text evidence="1">The sequence shown here is derived from an EMBL/GenBank/DDBJ whole genome shotgun (WGS) entry which is preliminary data.</text>
</comment>
<evidence type="ECO:0000313" key="1">
    <source>
        <dbReference type="EMBL" id="KAJ9054158.1"/>
    </source>
</evidence>
<dbReference type="EMBL" id="QTSX02006464">
    <property type="protein sequence ID" value="KAJ9054158.1"/>
    <property type="molecule type" value="Genomic_DNA"/>
</dbReference>
<dbReference type="Proteomes" id="UP001165960">
    <property type="component" value="Unassembled WGS sequence"/>
</dbReference>
<proteinExistence type="predicted"/>
<protein>
    <submittedName>
        <fullName evidence="1">Uncharacterized protein</fullName>
    </submittedName>
</protein>
<evidence type="ECO:0000313" key="2">
    <source>
        <dbReference type="Proteomes" id="UP001165960"/>
    </source>
</evidence>
<gene>
    <name evidence="1" type="ORF">DSO57_1017635</name>
</gene>
<organism evidence="1 2">
    <name type="scientific">Entomophthora muscae</name>
    <dbReference type="NCBI Taxonomy" id="34485"/>
    <lineage>
        <taxon>Eukaryota</taxon>
        <taxon>Fungi</taxon>
        <taxon>Fungi incertae sedis</taxon>
        <taxon>Zoopagomycota</taxon>
        <taxon>Entomophthoromycotina</taxon>
        <taxon>Entomophthoromycetes</taxon>
        <taxon>Entomophthorales</taxon>
        <taxon>Entomophthoraceae</taxon>
        <taxon>Entomophthora</taxon>
    </lineage>
</organism>
<name>A0ACC2RVY3_9FUNG</name>
<reference evidence="1" key="1">
    <citation type="submission" date="2022-04" db="EMBL/GenBank/DDBJ databases">
        <title>Genome of the entomopathogenic fungus Entomophthora muscae.</title>
        <authorList>
            <person name="Elya C."/>
            <person name="Lovett B.R."/>
            <person name="Lee E."/>
            <person name="Macias A.M."/>
            <person name="Hajek A.E."/>
            <person name="De Bivort B.L."/>
            <person name="Kasson M.T."/>
            <person name="De Fine Licht H.H."/>
            <person name="Stajich J.E."/>
        </authorList>
    </citation>
    <scope>NUCLEOTIDE SEQUENCE</scope>
    <source>
        <strain evidence="1">Berkeley</strain>
    </source>
</reference>
<sequence>MERVSQLIANFPDPSRYGGQTFPAFHEATDLSDWHNASIIAKKYTEILHRAAIFLN</sequence>